<dbReference type="EMBL" id="LXQA011337959">
    <property type="protein sequence ID" value="MCI93763.1"/>
    <property type="molecule type" value="Genomic_DNA"/>
</dbReference>
<evidence type="ECO:0000313" key="2">
    <source>
        <dbReference type="Proteomes" id="UP000265520"/>
    </source>
</evidence>
<comment type="caution">
    <text evidence="1">The sequence shown here is derived from an EMBL/GenBank/DDBJ whole genome shotgun (WGS) entry which is preliminary data.</text>
</comment>
<name>A0A392W217_9FABA</name>
<sequence>MSIPREDGKVCEMAMGAAERAPSTIRTTISGDPNVNEGKHFYLKGRKWMNILVSV</sequence>
<organism evidence="1 2">
    <name type="scientific">Trifolium medium</name>
    <dbReference type="NCBI Taxonomy" id="97028"/>
    <lineage>
        <taxon>Eukaryota</taxon>
        <taxon>Viridiplantae</taxon>
        <taxon>Streptophyta</taxon>
        <taxon>Embryophyta</taxon>
        <taxon>Tracheophyta</taxon>
        <taxon>Spermatophyta</taxon>
        <taxon>Magnoliopsida</taxon>
        <taxon>eudicotyledons</taxon>
        <taxon>Gunneridae</taxon>
        <taxon>Pentapetalae</taxon>
        <taxon>rosids</taxon>
        <taxon>fabids</taxon>
        <taxon>Fabales</taxon>
        <taxon>Fabaceae</taxon>
        <taxon>Papilionoideae</taxon>
        <taxon>50 kb inversion clade</taxon>
        <taxon>NPAAA clade</taxon>
        <taxon>Hologalegina</taxon>
        <taxon>IRL clade</taxon>
        <taxon>Trifolieae</taxon>
        <taxon>Trifolium</taxon>
    </lineage>
</organism>
<dbReference type="Proteomes" id="UP000265520">
    <property type="component" value="Unassembled WGS sequence"/>
</dbReference>
<keyword evidence="2" id="KW-1185">Reference proteome</keyword>
<evidence type="ECO:0000313" key="1">
    <source>
        <dbReference type="EMBL" id="MCI93763.1"/>
    </source>
</evidence>
<accession>A0A392W217</accession>
<dbReference type="AlphaFoldDB" id="A0A392W217"/>
<reference evidence="1 2" key="1">
    <citation type="journal article" date="2018" name="Front. Plant Sci.">
        <title>Red Clover (Trifolium pratense) and Zigzag Clover (T. medium) - A Picture of Genomic Similarities and Differences.</title>
        <authorList>
            <person name="Dluhosova J."/>
            <person name="Istvanek J."/>
            <person name="Nedelnik J."/>
            <person name="Repkova J."/>
        </authorList>
    </citation>
    <scope>NUCLEOTIDE SEQUENCE [LARGE SCALE GENOMIC DNA]</scope>
    <source>
        <strain evidence="2">cv. 10/8</strain>
        <tissue evidence="1">Leaf</tissue>
    </source>
</reference>
<proteinExistence type="predicted"/>
<protein>
    <submittedName>
        <fullName evidence="1">Uncharacterized protein</fullName>
    </submittedName>
</protein>